<dbReference type="InterPro" id="IPR036097">
    <property type="entry name" value="HisK_dim/P_sf"/>
</dbReference>
<protein>
    <recommendedName>
        <fullName evidence="2">histidine kinase</fullName>
        <ecNumber evidence="2">2.7.13.3</ecNumber>
    </recommendedName>
</protein>
<dbReference type="SMART" id="SM00086">
    <property type="entry name" value="PAC"/>
    <property type="match status" value="3"/>
</dbReference>
<name>A0ABQ2DIU1_9DEIO</name>
<proteinExistence type="predicted"/>
<evidence type="ECO:0000256" key="1">
    <source>
        <dbReference type="ARBA" id="ARBA00000085"/>
    </source>
</evidence>
<dbReference type="EMBL" id="BMOD01000052">
    <property type="protein sequence ID" value="GGJ59496.1"/>
    <property type="molecule type" value="Genomic_DNA"/>
</dbReference>
<keyword evidence="4" id="KW-0808">Transferase</keyword>
<dbReference type="Pfam" id="PF00989">
    <property type="entry name" value="PAS"/>
    <property type="match status" value="1"/>
</dbReference>
<dbReference type="SMART" id="SM00091">
    <property type="entry name" value="PAS"/>
    <property type="match status" value="3"/>
</dbReference>
<dbReference type="Gene3D" id="3.30.565.10">
    <property type="entry name" value="Histidine kinase-like ATPase, C-terminal domain"/>
    <property type="match status" value="1"/>
</dbReference>
<evidence type="ECO:0000256" key="5">
    <source>
        <dbReference type="ARBA" id="ARBA00022777"/>
    </source>
</evidence>
<dbReference type="Proteomes" id="UP000632222">
    <property type="component" value="Unassembled WGS sequence"/>
</dbReference>
<evidence type="ECO:0000259" key="10">
    <source>
        <dbReference type="PROSITE" id="PS50113"/>
    </source>
</evidence>
<dbReference type="InterPro" id="IPR003018">
    <property type="entry name" value="GAF"/>
</dbReference>
<dbReference type="InterPro" id="IPR013656">
    <property type="entry name" value="PAS_4"/>
</dbReference>
<dbReference type="InterPro" id="IPR000700">
    <property type="entry name" value="PAS-assoc_C"/>
</dbReference>
<dbReference type="InterPro" id="IPR036890">
    <property type="entry name" value="HATPase_C_sf"/>
</dbReference>
<dbReference type="InterPro" id="IPR001610">
    <property type="entry name" value="PAC"/>
</dbReference>
<dbReference type="InterPro" id="IPR000014">
    <property type="entry name" value="PAS"/>
</dbReference>
<sequence length="819" mass="92122">MFSNLKNPPEFLMGLLSNTQEGVLFADARGNVLVLNRVARALLGLSSQQEHPISWEVHVQLFHADGLRLLKGSETPLTRILKGKMVQDQAMVIETQDGQRRQVSCSARQVHDGQGKLLGAVMNLKDLTPENTLQQALLALQQSETQEHDLKSTCERLLGENKVLRGITQRLFTVLKSEDIARVILEETLPVFPLKNVSIFLKNVDHTQLLVTSSVGVNARIVEELAHSSLDTLLPHSEVARFGQAQFYPMVKSLQEKHPELSWLGEHLSEASLAFLPIKVGSETMGTLFLQMEARTLFREDEQDFMETLADQVALAIARFRLHHLEQQNLKNGEETIARLQAILDHVPLGIALRGVDLDVQVLNGTSSPAAHLLEVTEDPILSDPLKQVLKTGQPLLSVEYHQRDPLGGKEQKHWLLNYFPVKTTDGRILGVGTTAQDISEQKKAEQALKESQHFLLSIQDTTPAVMYLSDTTQGRIVYANRHLEETLGYTTDEVQTMTREELDAILHPEDLGSFVQHQETVALMEDDITLEREFRIRHKAGHWKWFYSRHRVFSRDDTGKPVLVLSGILDLTNQKEMKVLLELREQEMQQLHAAQQSLLEDTTHEMKSPLTSIQGNMELLERHPEMPTQERQEVVEEVKMEAIRLGKLVHGLLWPARAGHVVEDLSGSVALHAVAWSVWKSLKKQHPQLFFKLGHVDQVDMEGNLDHLRQLLIILIDNAAKYTLVGGRISLSMVRMETQVEIRIRDTGIGLKNDDLQRVFERFYRVDPSRNPQGDPGGSGLGLSIAKSIVAEHGGSLWLESEPGEGTEAVVHLPLGHR</sequence>
<dbReference type="SMART" id="SM00387">
    <property type="entry name" value="HATPase_c"/>
    <property type="match status" value="1"/>
</dbReference>
<dbReference type="InterPro" id="IPR004358">
    <property type="entry name" value="Sig_transdc_His_kin-like_C"/>
</dbReference>
<keyword evidence="3" id="KW-0597">Phosphoprotein</keyword>
<gene>
    <name evidence="11" type="ORF">GCM10008938_52060</name>
</gene>
<dbReference type="Pfam" id="PF08448">
    <property type="entry name" value="PAS_4"/>
    <property type="match status" value="1"/>
</dbReference>
<dbReference type="CDD" id="cd00082">
    <property type="entry name" value="HisKA"/>
    <property type="match status" value="1"/>
</dbReference>
<evidence type="ECO:0000313" key="12">
    <source>
        <dbReference type="Proteomes" id="UP000632222"/>
    </source>
</evidence>
<dbReference type="Pfam" id="PF02518">
    <property type="entry name" value="HATPase_c"/>
    <property type="match status" value="1"/>
</dbReference>
<dbReference type="PROSITE" id="PS50112">
    <property type="entry name" value="PAS"/>
    <property type="match status" value="2"/>
</dbReference>
<evidence type="ECO:0000256" key="2">
    <source>
        <dbReference type="ARBA" id="ARBA00012438"/>
    </source>
</evidence>
<accession>A0ABQ2DIU1</accession>
<feature type="domain" description="PAC" evidence="10">
    <location>
        <begin position="531"/>
        <end position="584"/>
    </location>
</feature>
<evidence type="ECO:0000313" key="11">
    <source>
        <dbReference type="EMBL" id="GGJ59496.1"/>
    </source>
</evidence>
<dbReference type="Gene3D" id="1.10.287.130">
    <property type="match status" value="1"/>
</dbReference>
<dbReference type="InterPro" id="IPR013767">
    <property type="entry name" value="PAS_fold"/>
</dbReference>
<evidence type="ECO:0000259" key="8">
    <source>
        <dbReference type="PROSITE" id="PS50109"/>
    </source>
</evidence>
<dbReference type="Pfam" id="PF00512">
    <property type="entry name" value="HisKA"/>
    <property type="match status" value="1"/>
</dbReference>
<feature type="domain" description="PAS" evidence="9">
    <location>
        <begin position="452"/>
        <end position="511"/>
    </location>
</feature>
<dbReference type="InterPro" id="IPR005467">
    <property type="entry name" value="His_kinase_dom"/>
</dbReference>
<dbReference type="SUPFAM" id="SSF55785">
    <property type="entry name" value="PYP-like sensor domain (PAS domain)"/>
    <property type="match status" value="3"/>
</dbReference>
<evidence type="ECO:0000256" key="3">
    <source>
        <dbReference type="ARBA" id="ARBA00022553"/>
    </source>
</evidence>
<dbReference type="Pfam" id="PF08447">
    <property type="entry name" value="PAS_3"/>
    <property type="match status" value="1"/>
</dbReference>
<dbReference type="SUPFAM" id="SSF55781">
    <property type="entry name" value="GAF domain-like"/>
    <property type="match status" value="1"/>
</dbReference>
<feature type="domain" description="PAC" evidence="10">
    <location>
        <begin position="397"/>
        <end position="451"/>
    </location>
</feature>
<dbReference type="PROSITE" id="PS50113">
    <property type="entry name" value="PAC"/>
    <property type="match status" value="3"/>
</dbReference>
<dbReference type="PANTHER" id="PTHR45453:SF1">
    <property type="entry name" value="PHOSPHATE REGULON SENSOR PROTEIN PHOR"/>
    <property type="match status" value="1"/>
</dbReference>
<keyword evidence="5" id="KW-0418">Kinase</keyword>
<evidence type="ECO:0000256" key="4">
    <source>
        <dbReference type="ARBA" id="ARBA00022679"/>
    </source>
</evidence>
<comment type="caution">
    <text evidence="11">The sequence shown here is derived from an EMBL/GenBank/DDBJ whole genome shotgun (WGS) entry which is preliminary data.</text>
</comment>
<feature type="domain" description="PAC" evidence="10">
    <location>
        <begin position="87"/>
        <end position="139"/>
    </location>
</feature>
<reference evidence="12" key="1">
    <citation type="journal article" date="2019" name="Int. J. Syst. Evol. Microbiol.">
        <title>The Global Catalogue of Microorganisms (GCM) 10K type strain sequencing project: providing services to taxonomists for standard genome sequencing and annotation.</title>
        <authorList>
            <consortium name="The Broad Institute Genomics Platform"/>
            <consortium name="The Broad Institute Genome Sequencing Center for Infectious Disease"/>
            <person name="Wu L."/>
            <person name="Ma J."/>
        </authorList>
    </citation>
    <scope>NUCLEOTIDE SEQUENCE [LARGE SCALE GENOMIC DNA]</scope>
    <source>
        <strain evidence="12">JCM 14370</strain>
    </source>
</reference>
<organism evidence="11 12">
    <name type="scientific">Deinococcus roseus</name>
    <dbReference type="NCBI Taxonomy" id="392414"/>
    <lineage>
        <taxon>Bacteria</taxon>
        <taxon>Thermotogati</taxon>
        <taxon>Deinococcota</taxon>
        <taxon>Deinococci</taxon>
        <taxon>Deinococcales</taxon>
        <taxon>Deinococcaceae</taxon>
        <taxon>Deinococcus</taxon>
    </lineage>
</organism>
<evidence type="ECO:0000256" key="6">
    <source>
        <dbReference type="ARBA" id="ARBA00023012"/>
    </source>
</evidence>
<dbReference type="PROSITE" id="PS50109">
    <property type="entry name" value="HIS_KIN"/>
    <property type="match status" value="1"/>
</dbReference>
<feature type="domain" description="PAS" evidence="9">
    <location>
        <begin position="8"/>
        <end position="49"/>
    </location>
</feature>
<dbReference type="CDD" id="cd00130">
    <property type="entry name" value="PAS"/>
    <property type="match status" value="2"/>
</dbReference>
<dbReference type="SMART" id="SM00388">
    <property type="entry name" value="HisKA"/>
    <property type="match status" value="1"/>
</dbReference>
<dbReference type="SMART" id="SM00065">
    <property type="entry name" value="GAF"/>
    <property type="match status" value="1"/>
</dbReference>
<dbReference type="Gene3D" id="3.30.450.40">
    <property type="match status" value="1"/>
</dbReference>
<evidence type="ECO:0000256" key="7">
    <source>
        <dbReference type="ARBA" id="ARBA00023136"/>
    </source>
</evidence>
<dbReference type="InterPro" id="IPR013655">
    <property type="entry name" value="PAS_fold_3"/>
</dbReference>
<dbReference type="InterPro" id="IPR003661">
    <property type="entry name" value="HisK_dim/P_dom"/>
</dbReference>
<dbReference type="SUPFAM" id="SSF55874">
    <property type="entry name" value="ATPase domain of HSP90 chaperone/DNA topoisomerase II/histidine kinase"/>
    <property type="match status" value="1"/>
</dbReference>
<feature type="domain" description="Histidine kinase" evidence="8">
    <location>
        <begin position="602"/>
        <end position="818"/>
    </location>
</feature>
<dbReference type="NCBIfam" id="TIGR00229">
    <property type="entry name" value="sensory_box"/>
    <property type="match status" value="2"/>
</dbReference>
<dbReference type="InterPro" id="IPR029016">
    <property type="entry name" value="GAF-like_dom_sf"/>
</dbReference>
<dbReference type="SUPFAM" id="SSF47384">
    <property type="entry name" value="Homodimeric domain of signal transducing histidine kinase"/>
    <property type="match status" value="1"/>
</dbReference>
<keyword evidence="6" id="KW-0902">Two-component regulatory system</keyword>
<keyword evidence="7" id="KW-0472">Membrane</keyword>
<dbReference type="InterPro" id="IPR035965">
    <property type="entry name" value="PAS-like_dom_sf"/>
</dbReference>
<dbReference type="EC" id="2.7.13.3" evidence="2"/>
<dbReference type="PANTHER" id="PTHR45453">
    <property type="entry name" value="PHOSPHATE REGULON SENSOR PROTEIN PHOR"/>
    <property type="match status" value="1"/>
</dbReference>
<dbReference type="PRINTS" id="PR00344">
    <property type="entry name" value="BCTRLSENSOR"/>
</dbReference>
<dbReference type="InterPro" id="IPR003594">
    <property type="entry name" value="HATPase_dom"/>
</dbReference>
<evidence type="ECO:0000259" key="9">
    <source>
        <dbReference type="PROSITE" id="PS50112"/>
    </source>
</evidence>
<dbReference type="Gene3D" id="3.30.450.20">
    <property type="entry name" value="PAS domain"/>
    <property type="match status" value="3"/>
</dbReference>
<keyword evidence="12" id="KW-1185">Reference proteome</keyword>
<comment type="catalytic activity">
    <reaction evidence="1">
        <text>ATP + protein L-histidine = ADP + protein N-phospho-L-histidine.</text>
        <dbReference type="EC" id="2.7.13.3"/>
    </reaction>
</comment>
<dbReference type="Pfam" id="PF13185">
    <property type="entry name" value="GAF_2"/>
    <property type="match status" value="1"/>
</dbReference>
<dbReference type="CDD" id="cd00075">
    <property type="entry name" value="HATPase"/>
    <property type="match status" value="1"/>
</dbReference>
<dbReference type="InterPro" id="IPR050351">
    <property type="entry name" value="BphY/WalK/GraS-like"/>
</dbReference>